<evidence type="ECO:0000256" key="1">
    <source>
        <dbReference type="SAM" id="MobiDB-lite"/>
    </source>
</evidence>
<evidence type="ECO:0000313" key="4">
    <source>
        <dbReference type="Proteomes" id="UP000638570"/>
    </source>
</evidence>
<dbReference type="EMBL" id="JAERTZ010000021">
    <property type="protein sequence ID" value="MBL1377650.1"/>
    <property type="molecule type" value="Genomic_DNA"/>
</dbReference>
<accession>A0ABS1QS02</accession>
<name>A0ABS1QS02_9GAMM</name>
<keyword evidence="2" id="KW-0472">Membrane</keyword>
<protein>
    <submittedName>
        <fullName evidence="3">DUF2335 domain-containing protein</fullName>
    </submittedName>
</protein>
<keyword evidence="4" id="KW-1185">Reference proteome</keyword>
<feature type="transmembrane region" description="Helical" evidence="2">
    <location>
        <begin position="135"/>
        <end position="154"/>
    </location>
</feature>
<dbReference type="InterPro" id="IPR019284">
    <property type="entry name" value="RP532"/>
</dbReference>
<keyword evidence="2" id="KW-0812">Transmembrane</keyword>
<reference evidence="4" key="1">
    <citation type="submission" date="2021-01" db="EMBL/GenBank/DDBJ databases">
        <title>Genome public.</title>
        <authorList>
            <person name="Liu C."/>
            <person name="Sun Q."/>
        </authorList>
    </citation>
    <scope>NUCLEOTIDE SEQUENCE [LARGE SCALE GENOMIC DNA]</scope>
    <source>
        <strain evidence="4">CGMCC 1.18722</strain>
    </source>
</reference>
<dbReference type="Proteomes" id="UP000638570">
    <property type="component" value="Unassembled WGS sequence"/>
</dbReference>
<sequence>MTSSEQNSGPSTPPSEASPPLDEKQIEGELLQHPELLERLLQNPEIKAVVYRNEVFSGPLPSPNVLSGYEKVLVGSAERILMMAEKEQQHRHVMDMTALQGEINKDKRGQQFGLGIAVLFGVMALVLGLSGQPWLGGLIATVDLVALVAVFVMGRRSEE</sequence>
<feature type="region of interest" description="Disordered" evidence="1">
    <location>
        <begin position="1"/>
        <end position="25"/>
    </location>
</feature>
<comment type="caution">
    <text evidence="3">The sequence shown here is derived from an EMBL/GenBank/DDBJ whole genome shotgun (WGS) entry which is preliminary data.</text>
</comment>
<gene>
    <name evidence="3" type="ORF">JKV55_09945</name>
</gene>
<keyword evidence="2" id="KW-1133">Transmembrane helix</keyword>
<evidence type="ECO:0000256" key="2">
    <source>
        <dbReference type="SAM" id="Phobius"/>
    </source>
</evidence>
<feature type="transmembrane region" description="Helical" evidence="2">
    <location>
        <begin position="112"/>
        <end position="129"/>
    </location>
</feature>
<feature type="compositionally biased region" description="Polar residues" evidence="1">
    <location>
        <begin position="1"/>
        <end position="10"/>
    </location>
</feature>
<dbReference type="Pfam" id="PF10097">
    <property type="entry name" value="DUF2335"/>
    <property type="match status" value="1"/>
</dbReference>
<proteinExistence type="predicted"/>
<organism evidence="3 4">
    <name type="scientific">Zobellella iuensis</name>
    <dbReference type="NCBI Taxonomy" id="2803811"/>
    <lineage>
        <taxon>Bacteria</taxon>
        <taxon>Pseudomonadati</taxon>
        <taxon>Pseudomonadota</taxon>
        <taxon>Gammaproteobacteria</taxon>
        <taxon>Aeromonadales</taxon>
        <taxon>Aeromonadaceae</taxon>
        <taxon>Zobellella</taxon>
    </lineage>
</organism>
<evidence type="ECO:0000313" key="3">
    <source>
        <dbReference type="EMBL" id="MBL1377650.1"/>
    </source>
</evidence>
<dbReference type="RefSeq" id="WP_202084775.1">
    <property type="nucleotide sequence ID" value="NZ_JAERTZ010000021.1"/>
</dbReference>